<organism evidence="2 3">
    <name type="scientific">Neocucurbitaria cava</name>
    <dbReference type="NCBI Taxonomy" id="798079"/>
    <lineage>
        <taxon>Eukaryota</taxon>
        <taxon>Fungi</taxon>
        <taxon>Dikarya</taxon>
        <taxon>Ascomycota</taxon>
        <taxon>Pezizomycotina</taxon>
        <taxon>Dothideomycetes</taxon>
        <taxon>Pleosporomycetidae</taxon>
        <taxon>Pleosporales</taxon>
        <taxon>Pleosporineae</taxon>
        <taxon>Cucurbitariaceae</taxon>
        <taxon>Neocucurbitaria</taxon>
    </lineage>
</organism>
<evidence type="ECO:0000313" key="2">
    <source>
        <dbReference type="EMBL" id="KAJ4362537.1"/>
    </source>
</evidence>
<gene>
    <name evidence="2" type="ORF">N0V83_010631</name>
</gene>
<feature type="compositionally biased region" description="Gly residues" evidence="1">
    <location>
        <begin position="85"/>
        <end position="94"/>
    </location>
</feature>
<reference evidence="2" key="1">
    <citation type="submission" date="2022-10" db="EMBL/GenBank/DDBJ databases">
        <title>Tapping the CABI collections for fungal endophytes: first genome assemblies for Collariella, Neodidymelliopsis, Ascochyta clinopodiicola, Didymella pomorum, Didymosphaeria variabile, Neocosmospora piperis and Neocucurbitaria cava.</title>
        <authorList>
            <person name="Hill R."/>
        </authorList>
    </citation>
    <scope>NUCLEOTIDE SEQUENCE</scope>
    <source>
        <strain evidence="2">IMI 356814</strain>
    </source>
</reference>
<dbReference type="EMBL" id="JAPEUY010000021">
    <property type="protein sequence ID" value="KAJ4362537.1"/>
    <property type="molecule type" value="Genomic_DNA"/>
</dbReference>
<accession>A0A9W8XXW8</accession>
<keyword evidence="3" id="KW-1185">Reference proteome</keyword>
<feature type="compositionally biased region" description="Basic and acidic residues" evidence="1">
    <location>
        <begin position="166"/>
        <end position="192"/>
    </location>
</feature>
<sequence>MSNMANQPPPNPTVPPAPKRRKLGFIPPGTYRRNCGSNASFVPMSAEPAPRPLSLHQASSTTTTTKTTTSSGEIELGTDTAAGEYDGGGDGDNGGSDTESEDNNALEQFFLDKMTDDTDTKVQTVFGDGVVVWRSHGGTVYTDLSDKEKKRRRAEEIWGVKRKREDEVDDNPMDKKKGDGDDKEVVKNDHGKPIPLPPDPPGVLPARGGAVPYPPRTPNDTRFNRGSAGIDPLGAYNRPIKPLPSRSRQERYHLNPYHNLNHMQNLNLNQNQNQHETPQYDNHQRGAVVLNPTAAPQAAHRIVSGSFGSFEVRQPSRFDERAYRLLPGQGKTGGEKKGDGGVGDGKVGREEMGTRLDPFKGKPWLRGCDWVGLGCWGGGWYDVGVFEAILSKARRMDKELGGMKMRRDGAGAGASSQSYDQQYLERDESNTAMRILAAINQGTVILVCNTQLRRQDLWSSLA</sequence>
<evidence type="ECO:0000313" key="3">
    <source>
        <dbReference type="Proteomes" id="UP001140560"/>
    </source>
</evidence>
<feature type="compositionally biased region" description="Low complexity" evidence="1">
    <location>
        <begin position="59"/>
        <end position="84"/>
    </location>
</feature>
<comment type="caution">
    <text evidence="2">The sequence shown here is derived from an EMBL/GenBank/DDBJ whole genome shotgun (WGS) entry which is preliminary data.</text>
</comment>
<dbReference type="OrthoDB" id="3795282at2759"/>
<feature type="compositionally biased region" description="Pro residues" evidence="1">
    <location>
        <begin position="194"/>
        <end position="203"/>
    </location>
</feature>
<evidence type="ECO:0000256" key="1">
    <source>
        <dbReference type="SAM" id="MobiDB-lite"/>
    </source>
</evidence>
<feature type="region of interest" description="Disordered" evidence="1">
    <location>
        <begin position="1"/>
        <end position="106"/>
    </location>
</feature>
<feature type="region of interest" description="Disordered" evidence="1">
    <location>
        <begin position="326"/>
        <end position="354"/>
    </location>
</feature>
<proteinExistence type="predicted"/>
<name>A0A9W8XXW8_9PLEO</name>
<feature type="compositionally biased region" description="Pro residues" evidence="1">
    <location>
        <begin position="7"/>
        <end position="17"/>
    </location>
</feature>
<dbReference type="AlphaFoldDB" id="A0A9W8XXW8"/>
<protein>
    <submittedName>
        <fullName evidence="2">Uncharacterized protein</fullName>
    </submittedName>
</protein>
<feature type="region of interest" description="Disordered" evidence="1">
    <location>
        <begin position="166"/>
        <end position="243"/>
    </location>
</feature>
<dbReference type="Proteomes" id="UP001140560">
    <property type="component" value="Unassembled WGS sequence"/>
</dbReference>